<protein>
    <submittedName>
        <fullName evidence="1">Uncharacterized protein</fullName>
    </submittedName>
</protein>
<dbReference type="AlphaFoldDB" id="A9P1G2"/>
<sequence length="111" mass="12574">MKFFIIKFVGWLRWLFSITSVQLALNETVTDSVYLPANVAIPCIGNLAVFTASLFSVGVLKDWQGSQFIMHVLILRLVAGWDGYLLSYLGRFHCLTEPDPREPIMPWAVLV</sequence>
<dbReference type="OMA" id="REPIMPW"/>
<proteinExistence type="evidence at transcript level"/>
<reference evidence="1" key="1">
    <citation type="journal article" date="2008" name="BMC Genomics">
        <title>A conifer genomics resource of 200,000 spruce (Picea spp.) ESTs and 6,464 high-quality, sequence-finished full-length cDNAs for Sitka spruce (Picea sitchensis).</title>
        <authorList>
            <person name="Ralph S.G."/>
            <person name="Chun H.J."/>
            <person name="Kolosova N."/>
            <person name="Cooper D."/>
            <person name="Oddy C."/>
            <person name="Ritland C.E."/>
            <person name="Kirkpatrick R."/>
            <person name="Moore R."/>
            <person name="Barber S."/>
            <person name="Holt R.A."/>
            <person name="Jones S.J."/>
            <person name="Marra M.A."/>
            <person name="Douglas C.J."/>
            <person name="Ritland K."/>
            <person name="Bohlmann J."/>
        </authorList>
    </citation>
    <scope>NUCLEOTIDE SEQUENCE</scope>
    <source>
        <tissue evidence="1">Bark</tissue>
    </source>
</reference>
<evidence type="ECO:0000313" key="1">
    <source>
        <dbReference type="EMBL" id="ABK26723.1"/>
    </source>
</evidence>
<organism evidence="1">
    <name type="scientific">Picea sitchensis</name>
    <name type="common">Sitka spruce</name>
    <name type="synonym">Pinus sitchensis</name>
    <dbReference type="NCBI Taxonomy" id="3332"/>
    <lineage>
        <taxon>Eukaryota</taxon>
        <taxon>Viridiplantae</taxon>
        <taxon>Streptophyta</taxon>
        <taxon>Embryophyta</taxon>
        <taxon>Tracheophyta</taxon>
        <taxon>Spermatophyta</taxon>
        <taxon>Pinopsida</taxon>
        <taxon>Pinidae</taxon>
        <taxon>Conifers I</taxon>
        <taxon>Pinales</taxon>
        <taxon>Pinaceae</taxon>
        <taxon>Picea</taxon>
    </lineage>
</organism>
<name>A9P1G2_PICSI</name>
<dbReference type="EMBL" id="EF087483">
    <property type="protein sequence ID" value="ABK26723.1"/>
    <property type="molecule type" value="mRNA"/>
</dbReference>
<accession>A9P1G2</accession>